<keyword evidence="2" id="KW-1185">Reference proteome</keyword>
<sequence>MALFKLDLDPLNKWPLAYACANPVPRLPPTNLQGILDFDSDDDLSDLEEEEEKYKGSEETLQLVKALPQPRKDPRQATVTEVRHVDGTKCMWRSYLREPRYFLSKRSCKGWWLEVPEKPDAEQQSLARYGTSQQRSQIFTIGKGLHKPEPKQRKKPRKIWLF</sequence>
<dbReference type="AlphaFoldDB" id="A0A4P9W5Z5"/>
<organism evidence="1 2">
    <name type="scientific">Blyttiomyces helicus</name>
    <dbReference type="NCBI Taxonomy" id="388810"/>
    <lineage>
        <taxon>Eukaryota</taxon>
        <taxon>Fungi</taxon>
        <taxon>Fungi incertae sedis</taxon>
        <taxon>Chytridiomycota</taxon>
        <taxon>Chytridiomycota incertae sedis</taxon>
        <taxon>Chytridiomycetes</taxon>
        <taxon>Chytridiomycetes incertae sedis</taxon>
        <taxon>Blyttiomyces</taxon>
    </lineage>
</organism>
<protein>
    <submittedName>
        <fullName evidence="1">Uncharacterized protein</fullName>
    </submittedName>
</protein>
<gene>
    <name evidence="1" type="ORF">BDK51DRAFT_25711</name>
</gene>
<evidence type="ECO:0000313" key="1">
    <source>
        <dbReference type="EMBL" id="RKO87859.1"/>
    </source>
</evidence>
<dbReference type="Proteomes" id="UP000269721">
    <property type="component" value="Unassembled WGS sequence"/>
</dbReference>
<dbReference type="EMBL" id="KZ997113">
    <property type="protein sequence ID" value="RKO87859.1"/>
    <property type="molecule type" value="Genomic_DNA"/>
</dbReference>
<proteinExistence type="predicted"/>
<name>A0A4P9W5Z5_9FUNG</name>
<evidence type="ECO:0000313" key="2">
    <source>
        <dbReference type="Proteomes" id="UP000269721"/>
    </source>
</evidence>
<accession>A0A4P9W5Z5</accession>
<reference evidence="2" key="1">
    <citation type="journal article" date="2018" name="Nat. Microbiol.">
        <title>Leveraging single-cell genomics to expand the fungal tree of life.</title>
        <authorList>
            <person name="Ahrendt S.R."/>
            <person name="Quandt C.A."/>
            <person name="Ciobanu D."/>
            <person name="Clum A."/>
            <person name="Salamov A."/>
            <person name="Andreopoulos B."/>
            <person name="Cheng J.F."/>
            <person name="Woyke T."/>
            <person name="Pelin A."/>
            <person name="Henrissat B."/>
            <person name="Reynolds N.K."/>
            <person name="Benny G.L."/>
            <person name="Smith M.E."/>
            <person name="James T.Y."/>
            <person name="Grigoriev I.V."/>
        </authorList>
    </citation>
    <scope>NUCLEOTIDE SEQUENCE [LARGE SCALE GENOMIC DNA]</scope>
</reference>